<dbReference type="InterPro" id="IPR017853">
    <property type="entry name" value="GH"/>
</dbReference>
<name>A0A811QVW5_9POAL</name>
<dbReference type="Pfam" id="PF05691">
    <property type="entry name" value="Raffinose_syn"/>
    <property type="match status" value="3"/>
</dbReference>
<dbReference type="Proteomes" id="UP000604825">
    <property type="component" value="Unassembled WGS sequence"/>
</dbReference>
<comment type="caution">
    <text evidence="5">The sequence shown here is derived from an EMBL/GenBank/DDBJ whole genome shotgun (WGS) entry which is preliminary data.</text>
</comment>
<evidence type="ECO:0000313" key="5">
    <source>
        <dbReference type="EMBL" id="CAD6263323.1"/>
    </source>
</evidence>
<comment type="similarity">
    <text evidence="1">Belongs to the glycosyl hydrolases 36 family.</text>
</comment>
<evidence type="ECO:0000256" key="4">
    <source>
        <dbReference type="ARBA" id="ARBA00049426"/>
    </source>
</evidence>
<protein>
    <recommendedName>
        <fullName evidence="2">galactinol--sucrose galactosyltransferase</fullName>
        <ecNumber evidence="2">2.4.1.82</ecNumber>
    </recommendedName>
</protein>
<reference evidence="5" key="1">
    <citation type="submission" date="2020-10" db="EMBL/GenBank/DDBJ databases">
        <authorList>
            <person name="Han B."/>
            <person name="Lu T."/>
            <person name="Zhao Q."/>
            <person name="Huang X."/>
            <person name="Zhao Y."/>
        </authorList>
    </citation>
    <scope>NUCLEOTIDE SEQUENCE</scope>
</reference>
<dbReference type="AlphaFoldDB" id="A0A811QVW5"/>
<gene>
    <name evidence="5" type="ORF">NCGR_LOCUS46630</name>
</gene>
<evidence type="ECO:0000256" key="3">
    <source>
        <dbReference type="ARBA" id="ARBA00023277"/>
    </source>
</evidence>
<keyword evidence="3" id="KW-0119">Carbohydrate metabolism</keyword>
<dbReference type="SUPFAM" id="SSF51445">
    <property type="entry name" value="(Trans)glycosidases"/>
    <property type="match status" value="1"/>
</dbReference>
<dbReference type="Gene3D" id="3.20.20.70">
    <property type="entry name" value="Aldolase class I"/>
    <property type="match status" value="1"/>
</dbReference>
<evidence type="ECO:0000256" key="2">
    <source>
        <dbReference type="ARBA" id="ARBA00012708"/>
    </source>
</evidence>
<accession>A0A811QVW5</accession>
<sequence length="714" mass="78615">MALTRLLMMASRPPCSLSLSLPSPSYKKTSRCCCHRGRRLLLRRAMPGACQDLSTITPTPRQQSMSQLERGSLLVGGRELLVRAPPNVTLRPAGAGVAAASRALLSSEPGRRRRPAATGWRWLSLFRFKIWWMMPATGVGAAAVPAETQMVLLESTIEAGSAAAAERGSLYALMLPVLDGGFRASLQGIPEDELQFCFESGDPDVQTMEAVDAVFINSGDNPFKLLKESIKMVSKIKGTFTHIEHKEIPSNLDWFGWCTWDAFYKAVNPSGIEEGLQSLREGGVPPRFLIIDDGWQETVDQIQGSRRSHPLSDLKENHKFRGETCKNLEYLIKKIKEKHGVNLEKFGVGIVDPDKIYEFYNDQHSYLSSVGVDGVKVDVQNVLETLGRGFGGRVAVTRNALKSAVAKASEDFMPREPTLQTLHIASVAFNSLLLGEIFIPDWDMFHSEHESAEFHGAARALSGGVVYVSDRPGVHDFSVLKKLVLPDGSILRARYAGRPTRDCLFTDPVMDGKSLLKIWNLNNFTGVIGVFNCQGAGQWVWPVKETAYVPININITGQLSPSDVESLEEIDGDDWNGETAVYAFSSCSLSRLQKHQSLEVSLSTMTCEIYNISPIKIFSEVVRFAPLGLIDMFNSGGALHNVSSIADSSATTIHIRCQGPGRFGAYSATRPELCRVDENEVEFAHAEDGLLTFYLPPSSSQDNLRHVEIVYKAS</sequence>
<dbReference type="EMBL" id="CAJGYO010000012">
    <property type="protein sequence ID" value="CAD6263323.1"/>
    <property type="molecule type" value="Genomic_DNA"/>
</dbReference>
<proteinExistence type="inferred from homology"/>
<dbReference type="EC" id="2.4.1.82" evidence="2"/>
<dbReference type="InterPro" id="IPR013785">
    <property type="entry name" value="Aldolase_TIM"/>
</dbReference>
<dbReference type="PANTHER" id="PTHR31268:SF10">
    <property type="entry name" value="GALACTINOL--SUCROSE GALACTOSYLTRANSFERASE"/>
    <property type="match status" value="1"/>
</dbReference>
<evidence type="ECO:0000256" key="1">
    <source>
        <dbReference type="ARBA" id="ARBA00007240"/>
    </source>
</evidence>
<dbReference type="OrthoDB" id="4664297at2759"/>
<organism evidence="5 6">
    <name type="scientific">Miscanthus lutarioriparius</name>
    <dbReference type="NCBI Taxonomy" id="422564"/>
    <lineage>
        <taxon>Eukaryota</taxon>
        <taxon>Viridiplantae</taxon>
        <taxon>Streptophyta</taxon>
        <taxon>Embryophyta</taxon>
        <taxon>Tracheophyta</taxon>
        <taxon>Spermatophyta</taxon>
        <taxon>Magnoliopsida</taxon>
        <taxon>Liliopsida</taxon>
        <taxon>Poales</taxon>
        <taxon>Poaceae</taxon>
        <taxon>PACMAD clade</taxon>
        <taxon>Panicoideae</taxon>
        <taxon>Andropogonodae</taxon>
        <taxon>Andropogoneae</taxon>
        <taxon>Saccharinae</taxon>
        <taxon>Miscanthus</taxon>
    </lineage>
</organism>
<evidence type="ECO:0000313" key="6">
    <source>
        <dbReference type="Proteomes" id="UP000604825"/>
    </source>
</evidence>
<dbReference type="PANTHER" id="PTHR31268">
    <property type="match status" value="1"/>
</dbReference>
<dbReference type="GO" id="GO:0047274">
    <property type="term" value="F:galactinol-sucrose galactosyltransferase activity"/>
    <property type="evidence" value="ECO:0007669"/>
    <property type="project" value="UniProtKB-EC"/>
</dbReference>
<dbReference type="InterPro" id="IPR008811">
    <property type="entry name" value="Glycosyl_hydrolases_36"/>
</dbReference>
<keyword evidence="6" id="KW-1185">Reference proteome</keyword>
<comment type="catalytic activity">
    <reaction evidence="4">
        <text>alpha-D-galactosyl-(1-&gt;3)-1D-myo-inositol + sucrose = raffinose + myo-inositol</text>
        <dbReference type="Rhea" id="RHEA:20161"/>
        <dbReference type="ChEBI" id="CHEBI:16634"/>
        <dbReference type="ChEBI" id="CHEBI:17268"/>
        <dbReference type="ChEBI" id="CHEBI:17505"/>
        <dbReference type="ChEBI" id="CHEBI:17992"/>
        <dbReference type="EC" id="2.4.1.82"/>
    </reaction>
</comment>